<dbReference type="InParanoid" id="A0A7J8ESB7"/>
<comment type="caution">
    <text evidence="2">The sequence shown here is derived from an EMBL/GenBank/DDBJ whole genome shotgun (WGS) entry which is preliminary data.</text>
</comment>
<evidence type="ECO:0000313" key="2">
    <source>
        <dbReference type="EMBL" id="KAF6437932.1"/>
    </source>
</evidence>
<evidence type="ECO:0000256" key="1">
    <source>
        <dbReference type="SAM" id="MobiDB-lite"/>
    </source>
</evidence>
<dbReference type="Proteomes" id="UP000550707">
    <property type="component" value="Unassembled WGS sequence"/>
</dbReference>
<reference evidence="2 3" key="1">
    <citation type="journal article" date="2020" name="Nature">
        <title>Six reference-quality genomes reveal evolution of bat adaptations.</title>
        <authorList>
            <person name="Jebb D."/>
            <person name="Huang Z."/>
            <person name="Pippel M."/>
            <person name="Hughes G.M."/>
            <person name="Lavrichenko K."/>
            <person name="Devanna P."/>
            <person name="Winkler S."/>
            <person name="Jermiin L.S."/>
            <person name="Skirmuntt E.C."/>
            <person name="Katzourakis A."/>
            <person name="Burkitt-Gray L."/>
            <person name="Ray D.A."/>
            <person name="Sullivan K.A.M."/>
            <person name="Roscito J.G."/>
            <person name="Kirilenko B.M."/>
            <person name="Davalos L.M."/>
            <person name="Corthals A.P."/>
            <person name="Power M.L."/>
            <person name="Jones G."/>
            <person name="Ransome R.D."/>
            <person name="Dechmann D.K.N."/>
            <person name="Locatelli A.G."/>
            <person name="Puechmaille S.J."/>
            <person name="Fedrigo O."/>
            <person name="Jarvis E.D."/>
            <person name="Hiller M."/>
            <person name="Vernes S.C."/>
            <person name="Myers E.W."/>
            <person name="Teeling E.C."/>
        </authorList>
    </citation>
    <scope>NUCLEOTIDE SEQUENCE [LARGE SCALE GENOMIC DNA]</scope>
    <source>
        <strain evidence="2">MMolMol1</strain>
        <tissue evidence="2">Muscle</tissue>
    </source>
</reference>
<dbReference type="AlphaFoldDB" id="A0A7J8ESB7"/>
<dbReference type="EMBL" id="JACASF010000013">
    <property type="protein sequence ID" value="KAF6437932.1"/>
    <property type="molecule type" value="Genomic_DNA"/>
</dbReference>
<organism evidence="2 3">
    <name type="scientific">Molossus molossus</name>
    <name type="common">Pallas' mastiff bat</name>
    <name type="synonym">Vespertilio molossus</name>
    <dbReference type="NCBI Taxonomy" id="27622"/>
    <lineage>
        <taxon>Eukaryota</taxon>
        <taxon>Metazoa</taxon>
        <taxon>Chordata</taxon>
        <taxon>Craniata</taxon>
        <taxon>Vertebrata</taxon>
        <taxon>Euteleostomi</taxon>
        <taxon>Mammalia</taxon>
        <taxon>Eutheria</taxon>
        <taxon>Laurasiatheria</taxon>
        <taxon>Chiroptera</taxon>
        <taxon>Yangochiroptera</taxon>
        <taxon>Molossidae</taxon>
        <taxon>Molossus</taxon>
    </lineage>
</organism>
<feature type="compositionally biased region" description="Basic and acidic residues" evidence="1">
    <location>
        <begin position="79"/>
        <end position="90"/>
    </location>
</feature>
<protein>
    <submittedName>
        <fullName evidence="2">Uncharacterized protein</fullName>
    </submittedName>
</protein>
<name>A0A7J8ESB7_MOLMO</name>
<feature type="region of interest" description="Disordered" evidence="1">
    <location>
        <begin position="70"/>
        <end position="196"/>
    </location>
</feature>
<keyword evidence="3" id="KW-1185">Reference proteome</keyword>
<evidence type="ECO:0000313" key="3">
    <source>
        <dbReference type="Proteomes" id="UP000550707"/>
    </source>
</evidence>
<sequence>MQTRSKLKFSLGNLKNAALAPQQADHKEITLAYLVAKHLKGEPKNGGGVNGATQTISQNQTGITTITQTNRREKNNRKAACEDHTMRDTDSIPVGLRRRQTGAGSPRSIARQRPQLGAAPSGYTPRRLHSAEPGQRLKQPQPLTWGSGRGRADWTGTVSGHSGFGGQSELLLSAATQDGGHIAPSQGSEERQQPLLRRSNPTLWAIEVLIEAH</sequence>
<accession>A0A7J8ESB7</accession>
<proteinExistence type="predicted"/>
<gene>
    <name evidence="2" type="ORF">HJG59_008653</name>
</gene>